<evidence type="ECO:0008006" key="3">
    <source>
        <dbReference type="Google" id="ProtNLM"/>
    </source>
</evidence>
<dbReference type="STRING" id="692418.SAMN04488029_1983"/>
<sequence length="459" mass="50449">MLTVLLPWVFLGCEPSVEELSTDNALQLSYSTDTVTFDTLFSSVGSITKRFKIYNTHDKAIKLNQLSLGSREVSSYSITVNGVKGKSFQDETIFGEDSLLVLVEVLIDPNNQDLPFLVKDSVVVTYNDRSENIKLVSWGQDAIFINNEAIPCDAIWTKDRPYVIYDSAWVESGCQLTVEAGTKIYIDNDAFFTIAGTLHLQGTAEEKILIANTRLDPKYEVAPGQWGSLFFFPGSTGNMIDHSIIKNGTNGVLLAVDLNSGNGAELLINNTSIQHMSESGIAAFAGNVTAQNLEIFNCQNQLIAGLGGGSYSLNHCTFSNTPNEFTREGASVGFTNYLEFSNGSQFANDLSIEITNSIIWGREEEELAIDLSANTATDVQIENNIIKSEQDAWVELGNFISQEENYPGFYSPNLFNYQIDSLSNARDKASTTSITHDLLGTLRDAMPDIGAYERKDSIP</sequence>
<protein>
    <recommendedName>
        <fullName evidence="3">Right handed beta helix region</fullName>
    </recommendedName>
</protein>
<dbReference type="InterPro" id="IPR012334">
    <property type="entry name" value="Pectin_lyas_fold"/>
</dbReference>
<keyword evidence="2" id="KW-1185">Reference proteome</keyword>
<dbReference type="EMBL" id="FWYF01000002">
    <property type="protein sequence ID" value="SMD34396.1"/>
    <property type="molecule type" value="Genomic_DNA"/>
</dbReference>
<evidence type="ECO:0000313" key="1">
    <source>
        <dbReference type="EMBL" id="SMD34396.1"/>
    </source>
</evidence>
<reference evidence="1 2" key="1">
    <citation type="submission" date="2017-04" db="EMBL/GenBank/DDBJ databases">
        <authorList>
            <person name="Afonso C.L."/>
            <person name="Miller P.J."/>
            <person name="Scott M.A."/>
            <person name="Spackman E."/>
            <person name="Goraichik I."/>
            <person name="Dimitrov K.M."/>
            <person name="Suarez D.L."/>
            <person name="Swayne D.E."/>
        </authorList>
    </citation>
    <scope>NUCLEOTIDE SEQUENCE [LARGE SCALE GENOMIC DNA]</scope>
    <source>
        <strain evidence="1 2">DSM 26133</strain>
    </source>
</reference>
<dbReference type="InterPro" id="IPR011050">
    <property type="entry name" value="Pectin_lyase_fold/virulence"/>
</dbReference>
<organism evidence="1 2">
    <name type="scientific">Reichenbachiella faecimaris</name>
    <dbReference type="NCBI Taxonomy" id="692418"/>
    <lineage>
        <taxon>Bacteria</taxon>
        <taxon>Pseudomonadati</taxon>
        <taxon>Bacteroidota</taxon>
        <taxon>Cytophagia</taxon>
        <taxon>Cytophagales</taxon>
        <taxon>Reichenbachiellaceae</taxon>
        <taxon>Reichenbachiella</taxon>
    </lineage>
</organism>
<gene>
    <name evidence="1" type="ORF">SAMN04488029_1983</name>
</gene>
<proteinExistence type="predicted"/>
<dbReference type="SUPFAM" id="SSF51126">
    <property type="entry name" value="Pectin lyase-like"/>
    <property type="match status" value="1"/>
</dbReference>
<dbReference type="Proteomes" id="UP000192472">
    <property type="component" value="Unassembled WGS sequence"/>
</dbReference>
<name>A0A1W2GDQ6_REIFA</name>
<dbReference type="AlphaFoldDB" id="A0A1W2GDQ6"/>
<accession>A0A1W2GDQ6</accession>
<evidence type="ECO:0000313" key="2">
    <source>
        <dbReference type="Proteomes" id="UP000192472"/>
    </source>
</evidence>
<dbReference type="Gene3D" id="2.160.20.10">
    <property type="entry name" value="Single-stranded right-handed beta-helix, Pectin lyase-like"/>
    <property type="match status" value="1"/>
</dbReference>